<sequence length="194" mass="21599">MSWVGEREAGEGFGEDIWAQIMKGLVCYIKMFGPFSWEQWEAVEEFFWGGWALMTRCLSEKDNPRAVWRRVGGQTEWKPVGAATSWPLGPDTGHCVSWLSLNSAGQGCWVSTLGVFLWVASVNHVFMFEWVPGSSCLGRLGNQRTWYPGKQTAEIPTGDQLSPWRAESQHSTFEGLGSGACIHSFSHSFGTNLA</sequence>
<gene>
    <name evidence="1" type="ORF">HJG59_008828</name>
</gene>
<protein>
    <submittedName>
        <fullName evidence="1">Uncharacterized protein</fullName>
    </submittedName>
</protein>
<dbReference type="AlphaFoldDB" id="A0A7J8EE11"/>
<reference evidence="1 2" key="1">
    <citation type="journal article" date="2020" name="Nature">
        <title>Six reference-quality genomes reveal evolution of bat adaptations.</title>
        <authorList>
            <person name="Jebb D."/>
            <person name="Huang Z."/>
            <person name="Pippel M."/>
            <person name="Hughes G.M."/>
            <person name="Lavrichenko K."/>
            <person name="Devanna P."/>
            <person name="Winkler S."/>
            <person name="Jermiin L.S."/>
            <person name="Skirmuntt E.C."/>
            <person name="Katzourakis A."/>
            <person name="Burkitt-Gray L."/>
            <person name="Ray D.A."/>
            <person name="Sullivan K.A.M."/>
            <person name="Roscito J.G."/>
            <person name="Kirilenko B.M."/>
            <person name="Davalos L.M."/>
            <person name="Corthals A.P."/>
            <person name="Power M.L."/>
            <person name="Jones G."/>
            <person name="Ransome R.D."/>
            <person name="Dechmann D.K.N."/>
            <person name="Locatelli A.G."/>
            <person name="Puechmaille S.J."/>
            <person name="Fedrigo O."/>
            <person name="Jarvis E.D."/>
            <person name="Hiller M."/>
            <person name="Vernes S.C."/>
            <person name="Myers E.W."/>
            <person name="Teeling E.C."/>
        </authorList>
    </citation>
    <scope>NUCLEOTIDE SEQUENCE [LARGE SCALE GENOMIC DNA]</scope>
    <source>
        <strain evidence="1">MMolMol1</strain>
        <tissue evidence="1">Muscle</tissue>
    </source>
</reference>
<dbReference type="InParanoid" id="A0A7J8EE11"/>
<evidence type="ECO:0000313" key="1">
    <source>
        <dbReference type="EMBL" id="KAF6433758.1"/>
    </source>
</evidence>
<evidence type="ECO:0000313" key="2">
    <source>
        <dbReference type="Proteomes" id="UP000550707"/>
    </source>
</evidence>
<name>A0A7J8EE11_MOLMO</name>
<keyword evidence="2" id="KW-1185">Reference proteome</keyword>
<dbReference type="Proteomes" id="UP000550707">
    <property type="component" value="Unassembled WGS sequence"/>
</dbReference>
<dbReference type="EMBL" id="JACASF010000014">
    <property type="protein sequence ID" value="KAF6433758.1"/>
    <property type="molecule type" value="Genomic_DNA"/>
</dbReference>
<comment type="caution">
    <text evidence="1">The sequence shown here is derived from an EMBL/GenBank/DDBJ whole genome shotgun (WGS) entry which is preliminary data.</text>
</comment>
<accession>A0A7J8EE11</accession>
<organism evidence="1 2">
    <name type="scientific">Molossus molossus</name>
    <name type="common">Pallas' mastiff bat</name>
    <name type="synonym">Vespertilio molossus</name>
    <dbReference type="NCBI Taxonomy" id="27622"/>
    <lineage>
        <taxon>Eukaryota</taxon>
        <taxon>Metazoa</taxon>
        <taxon>Chordata</taxon>
        <taxon>Craniata</taxon>
        <taxon>Vertebrata</taxon>
        <taxon>Euteleostomi</taxon>
        <taxon>Mammalia</taxon>
        <taxon>Eutheria</taxon>
        <taxon>Laurasiatheria</taxon>
        <taxon>Chiroptera</taxon>
        <taxon>Yangochiroptera</taxon>
        <taxon>Molossidae</taxon>
        <taxon>Molossus</taxon>
    </lineage>
</organism>
<proteinExistence type="predicted"/>